<evidence type="ECO:0000256" key="2">
    <source>
        <dbReference type="SAM" id="MobiDB-lite"/>
    </source>
</evidence>
<sequence length="168" mass="18826">METHEGAVPNADFGAIWPPMDNERSGGFEGQQRPDEGASSSQVPQGEADVRGVHAWLDQMLEQLGQPGFLELSGPVLAAGGSGERAALNLVQQFYPKEMRDVLGTILSLKVDDMRAFTAQLRSAWKLHLRNTRLVEENRNRALRRLKEQLVQLKRENQLLREKIRDAA</sequence>
<evidence type="ECO:0000313" key="3">
    <source>
        <dbReference type="EMBL" id="KAH9360114.1"/>
    </source>
</evidence>
<reference evidence="3 4" key="1">
    <citation type="journal article" date="2020" name="Cell">
        <title>Large-Scale Comparative Analyses of Tick Genomes Elucidate Their Genetic Diversity and Vector Capacities.</title>
        <authorList>
            <consortium name="Tick Genome and Microbiome Consortium (TIGMIC)"/>
            <person name="Jia N."/>
            <person name="Wang J."/>
            <person name="Shi W."/>
            <person name="Du L."/>
            <person name="Sun Y."/>
            <person name="Zhan W."/>
            <person name="Jiang J.F."/>
            <person name="Wang Q."/>
            <person name="Zhang B."/>
            <person name="Ji P."/>
            <person name="Bell-Sakyi L."/>
            <person name="Cui X.M."/>
            <person name="Yuan T.T."/>
            <person name="Jiang B.G."/>
            <person name="Yang W.F."/>
            <person name="Lam T.T."/>
            <person name="Chang Q.C."/>
            <person name="Ding S.J."/>
            <person name="Wang X.J."/>
            <person name="Zhu J.G."/>
            <person name="Ruan X.D."/>
            <person name="Zhao L."/>
            <person name="Wei J.T."/>
            <person name="Ye R.Z."/>
            <person name="Que T.C."/>
            <person name="Du C.H."/>
            <person name="Zhou Y.H."/>
            <person name="Cheng J.X."/>
            <person name="Dai P.F."/>
            <person name="Guo W.B."/>
            <person name="Han X.H."/>
            <person name="Huang E.J."/>
            <person name="Li L.F."/>
            <person name="Wei W."/>
            <person name="Gao Y.C."/>
            <person name="Liu J.Z."/>
            <person name="Shao H.Z."/>
            <person name="Wang X."/>
            <person name="Wang C.C."/>
            <person name="Yang T.C."/>
            <person name="Huo Q.B."/>
            <person name="Li W."/>
            <person name="Chen H.Y."/>
            <person name="Chen S.E."/>
            <person name="Zhou L.G."/>
            <person name="Ni X.B."/>
            <person name="Tian J.H."/>
            <person name="Sheng Y."/>
            <person name="Liu T."/>
            <person name="Pan Y.S."/>
            <person name="Xia L.Y."/>
            <person name="Li J."/>
            <person name="Zhao F."/>
            <person name="Cao W.C."/>
        </authorList>
    </citation>
    <scope>NUCLEOTIDE SEQUENCE [LARGE SCALE GENOMIC DNA]</scope>
    <source>
        <strain evidence="3">HaeL-2018</strain>
    </source>
</reference>
<dbReference type="VEuPathDB" id="VectorBase:HLOH_057083"/>
<organism evidence="3 4">
    <name type="scientific">Haemaphysalis longicornis</name>
    <name type="common">Bush tick</name>
    <dbReference type="NCBI Taxonomy" id="44386"/>
    <lineage>
        <taxon>Eukaryota</taxon>
        <taxon>Metazoa</taxon>
        <taxon>Ecdysozoa</taxon>
        <taxon>Arthropoda</taxon>
        <taxon>Chelicerata</taxon>
        <taxon>Arachnida</taxon>
        <taxon>Acari</taxon>
        <taxon>Parasitiformes</taxon>
        <taxon>Ixodida</taxon>
        <taxon>Ixodoidea</taxon>
        <taxon>Ixodidae</taxon>
        <taxon>Haemaphysalinae</taxon>
        <taxon>Haemaphysalis</taxon>
    </lineage>
</organism>
<gene>
    <name evidence="3" type="ORF">HPB48_003828</name>
</gene>
<evidence type="ECO:0000313" key="4">
    <source>
        <dbReference type="Proteomes" id="UP000821853"/>
    </source>
</evidence>
<accession>A0A9J6FAU9</accession>
<evidence type="ECO:0000256" key="1">
    <source>
        <dbReference type="SAM" id="Coils"/>
    </source>
</evidence>
<dbReference type="AlphaFoldDB" id="A0A9J6FAU9"/>
<proteinExistence type="predicted"/>
<name>A0A9J6FAU9_HAELO</name>
<keyword evidence="4" id="KW-1185">Reference proteome</keyword>
<dbReference type="Proteomes" id="UP000821853">
    <property type="component" value="Chromosome 1"/>
</dbReference>
<feature type="coiled-coil region" evidence="1">
    <location>
        <begin position="136"/>
        <end position="163"/>
    </location>
</feature>
<feature type="region of interest" description="Disordered" evidence="2">
    <location>
        <begin position="1"/>
        <end position="47"/>
    </location>
</feature>
<comment type="caution">
    <text evidence="3">The sequence shown here is derived from an EMBL/GenBank/DDBJ whole genome shotgun (WGS) entry which is preliminary data.</text>
</comment>
<keyword evidence="1" id="KW-0175">Coiled coil</keyword>
<protein>
    <submittedName>
        <fullName evidence="3">Uncharacterized protein</fullName>
    </submittedName>
</protein>
<dbReference type="EMBL" id="JABSTR010000001">
    <property type="protein sequence ID" value="KAH9360114.1"/>
    <property type="molecule type" value="Genomic_DNA"/>
</dbReference>
<feature type="compositionally biased region" description="Basic and acidic residues" evidence="2">
    <location>
        <begin position="21"/>
        <end position="36"/>
    </location>
</feature>